<evidence type="ECO:0000256" key="5">
    <source>
        <dbReference type="SAM" id="MobiDB-lite"/>
    </source>
</evidence>
<feature type="transmembrane region" description="Helical" evidence="6">
    <location>
        <begin position="157"/>
        <end position="174"/>
    </location>
</feature>
<feature type="compositionally biased region" description="Low complexity" evidence="5">
    <location>
        <begin position="588"/>
        <end position="604"/>
    </location>
</feature>
<evidence type="ECO:0000256" key="1">
    <source>
        <dbReference type="ARBA" id="ARBA00004141"/>
    </source>
</evidence>
<evidence type="ECO:0000313" key="9">
    <source>
        <dbReference type="Proteomes" id="UP001434883"/>
    </source>
</evidence>
<comment type="subcellular location">
    <subcellularLocation>
        <location evidence="1">Membrane</location>
        <topology evidence="1">Multi-pass membrane protein</topology>
    </subcellularLocation>
</comment>
<feature type="transmembrane region" description="Helical" evidence="6">
    <location>
        <begin position="280"/>
        <end position="302"/>
    </location>
</feature>
<feature type="region of interest" description="Disordered" evidence="5">
    <location>
        <begin position="724"/>
        <end position="752"/>
    </location>
</feature>
<dbReference type="InterPro" id="IPR027417">
    <property type="entry name" value="P-loop_NTPase"/>
</dbReference>
<feature type="non-terminal residue" evidence="8">
    <location>
        <position position="752"/>
    </location>
</feature>
<feature type="transmembrane region" description="Helical" evidence="6">
    <location>
        <begin position="247"/>
        <end position="274"/>
    </location>
</feature>
<feature type="compositionally biased region" description="Basic and acidic residues" evidence="5">
    <location>
        <begin position="552"/>
        <end position="563"/>
    </location>
</feature>
<dbReference type="InterPro" id="IPR036259">
    <property type="entry name" value="MFS_trans_sf"/>
</dbReference>
<name>A0ABV0RLJ5_9TELE</name>
<reference evidence="8 9" key="1">
    <citation type="submission" date="2021-06" db="EMBL/GenBank/DDBJ databases">
        <authorList>
            <person name="Palmer J.M."/>
        </authorList>
    </citation>
    <scope>NUCLEOTIDE SEQUENCE [LARGE SCALE GENOMIC DNA]</scope>
    <source>
        <strain evidence="8 9">XC_2019</strain>
        <tissue evidence="8">Muscle</tissue>
    </source>
</reference>
<keyword evidence="2 6" id="KW-0812">Transmembrane</keyword>
<feature type="domain" description="Deoxynucleoside kinase" evidence="7">
    <location>
        <begin position="30"/>
        <end position="106"/>
    </location>
</feature>
<feature type="transmembrane region" description="Helical" evidence="6">
    <location>
        <begin position="186"/>
        <end position="210"/>
    </location>
</feature>
<feature type="region of interest" description="Disordered" evidence="5">
    <location>
        <begin position="622"/>
        <end position="641"/>
    </location>
</feature>
<feature type="transmembrane region" description="Helical" evidence="6">
    <location>
        <begin position="129"/>
        <end position="148"/>
    </location>
</feature>
<gene>
    <name evidence="8" type="ORF">XENOCAPTIV_023454</name>
</gene>
<evidence type="ECO:0000259" key="7">
    <source>
        <dbReference type="Pfam" id="PF01712"/>
    </source>
</evidence>
<keyword evidence="3 6" id="KW-1133">Transmembrane helix</keyword>
<proteinExistence type="predicted"/>
<feature type="region of interest" description="Disordered" evidence="5">
    <location>
        <begin position="431"/>
        <end position="617"/>
    </location>
</feature>
<organism evidence="8 9">
    <name type="scientific">Xenoophorus captivus</name>
    <dbReference type="NCBI Taxonomy" id="1517983"/>
    <lineage>
        <taxon>Eukaryota</taxon>
        <taxon>Metazoa</taxon>
        <taxon>Chordata</taxon>
        <taxon>Craniata</taxon>
        <taxon>Vertebrata</taxon>
        <taxon>Euteleostomi</taxon>
        <taxon>Actinopterygii</taxon>
        <taxon>Neopterygii</taxon>
        <taxon>Teleostei</taxon>
        <taxon>Neoteleostei</taxon>
        <taxon>Acanthomorphata</taxon>
        <taxon>Ovalentaria</taxon>
        <taxon>Atherinomorphae</taxon>
        <taxon>Cyprinodontiformes</taxon>
        <taxon>Goodeidae</taxon>
        <taxon>Xenoophorus</taxon>
    </lineage>
</organism>
<feature type="compositionally biased region" description="Basic and acidic residues" evidence="5">
    <location>
        <begin position="741"/>
        <end position="752"/>
    </location>
</feature>
<evidence type="ECO:0000313" key="8">
    <source>
        <dbReference type="EMBL" id="MEQ2209059.1"/>
    </source>
</evidence>
<protein>
    <recommendedName>
        <fullName evidence="7">Deoxynucleoside kinase domain-containing protein</fullName>
    </recommendedName>
</protein>
<dbReference type="Pfam" id="PF01712">
    <property type="entry name" value="dNK"/>
    <property type="match status" value="1"/>
</dbReference>
<dbReference type="Proteomes" id="UP001434883">
    <property type="component" value="Unassembled WGS sequence"/>
</dbReference>
<comment type="caution">
    <text evidence="8">The sequence shown here is derived from an EMBL/GenBank/DDBJ whole genome shotgun (WGS) entry which is preliminary data.</text>
</comment>
<dbReference type="Pfam" id="PF07690">
    <property type="entry name" value="MFS_1"/>
    <property type="match status" value="1"/>
</dbReference>
<dbReference type="Gene3D" id="3.40.50.300">
    <property type="entry name" value="P-loop containing nucleotide triphosphate hydrolases"/>
    <property type="match status" value="1"/>
</dbReference>
<keyword evidence="9" id="KW-1185">Reference proteome</keyword>
<evidence type="ECO:0000256" key="3">
    <source>
        <dbReference type="ARBA" id="ARBA00022989"/>
    </source>
</evidence>
<accession>A0ABV0RLJ5</accession>
<dbReference type="InterPro" id="IPR031314">
    <property type="entry name" value="DNK_dom"/>
</dbReference>
<feature type="compositionally biased region" description="Low complexity" evidence="5">
    <location>
        <begin position="501"/>
        <end position="517"/>
    </location>
</feature>
<keyword evidence="4 6" id="KW-0472">Membrane</keyword>
<feature type="compositionally biased region" description="Basic and acidic residues" evidence="5">
    <location>
        <begin position="572"/>
        <end position="583"/>
    </location>
</feature>
<evidence type="ECO:0000256" key="2">
    <source>
        <dbReference type="ARBA" id="ARBA00022692"/>
    </source>
</evidence>
<dbReference type="Gene3D" id="1.20.1250.20">
    <property type="entry name" value="MFS general substrate transporter like domains"/>
    <property type="match status" value="2"/>
</dbReference>
<sequence>MAVIYQIHGCTRPLPLHLSEYFHGAFRFLCILQRCMQRLLHRGREEEQGIPLEYLEQLHFKHEAWLYHRNLRLDFEYLTELPVLVLDVDEDFKNDRIKQEEIVDKEIDLTAAGGTQWDLVCSLRPLKQMIQTIYMGGVLTGAIIYGGLSDRFGRKSVLIWSYLQLAVLGCSSALSPSYTVYCIFRFLSGMAVSGIILNGVSLSTDVYLVARINRKPEIINKLTLESSRSSFTAFNLVKTSQIRRISICLIAVWSETYLHLVLFISVVVSVHVISPMQVSIYLMQIIFGAVDIPAKFLALGVLSYLGRRVCQVSCLFLSAVIIFANIFVPTDMQSLRTTLACLGKAFTSASFTTVYLYTGELYPTVIRQTGMGFVSTMSRIGSMAAPAVLILDEVISDISRTQTRTCWYNLLLKSGWSKHCGSRTLQLLTEQQRHSVTSACSDESRSPRSRKAGPYRHSVDQRKKMAAVAAEPGAVVPTTTRSEDPPEPGPGRPGDHEVPAEPSNSPESSPGGNPENGESGEGRHVGPEQKPGAGPVLPGTDRTTLGQLYRSRSTEDLLDRSGAHLDQTASKDVSDLPVDRSGSDRVFTGLLSSESTSSYRTISLDPQPPAVFLHSVPDPASVSEAGLSLAEPAEPTETTELDRCYTILDQEELGSGPTEDSVLDEDPQPGTRFCKSSAGPKHEDGSGSEPRSLLDLSPGTEVRVSLEHVIDDALVVSFRLGEQAGDNQLMVVPGSPTDPPTPEHPKETRRSD</sequence>
<evidence type="ECO:0000256" key="4">
    <source>
        <dbReference type="ARBA" id="ARBA00023136"/>
    </source>
</evidence>
<dbReference type="InterPro" id="IPR011701">
    <property type="entry name" value="MFS"/>
</dbReference>
<feature type="compositionally biased region" description="Polar residues" evidence="5">
    <location>
        <begin position="431"/>
        <end position="441"/>
    </location>
</feature>
<feature type="compositionally biased region" description="Low complexity" evidence="5">
    <location>
        <begin position="466"/>
        <end position="480"/>
    </location>
</feature>
<evidence type="ECO:0000256" key="6">
    <source>
        <dbReference type="SAM" id="Phobius"/>
    </source>
</evidence>
<dbReference type="PANTHER" id="PTHR24064">
    <property type="entry name" value="SOLUTE CARRIER FAMILY 22 MEMBER"/>
    <property type="match status" value="1"/>
</dbReference>
<dbReference type="SUPFAM" id="SSF52540">
    <property type="entry name" value="P-loop containing nucleoside triphosphate hydrolases"/>
    <property type="match status" value="1"/>
</dbReference>
<feature type="region of interest" description="Disordered" evidence="5">
    <location>
        <begin position="648"/>
        <end position="698"/>
    </location>
</feature>
<feature type="transmembrane region" description="Helical" evidence="6">
    <location>
        <begin position="309"/>
        <end position="328"/>
    </location>
</feature>
<dbReference type="SUPFAM" id="SSF103473">
    <property type="entry name" value="MFS general substrate transporter"/>
    <property type="match status" value="1"/>
</dbReference>
<dbReference type="EMBL" id="JAHRIN010050947">
    <property type="protein sequence ID" value="MEQ2209059.1"/>
    <property type="molecule type" value="Genomic_DNA"/>
</dbReference>